<dbReference type="RefSeq" id="WP_377050764.1">
    <property type="nucleotide sequence ID" value="NZ_JBHLVZ010000031.1"/>
</dbReference>
<dbReference type="Proteomes" id="UP001589789">
    <property type="component" value="Unassembled WGS sequence"/>
</dbReference>
<evidence type="ECO:0000313" key="1">
    <source>
        <dbReference type="EMBL" id="MFC0386365.1"/>
    </source>
</evidence>
<proteinExistence type="predicted"/>
<evidence type="ECO:0000313" key="2">
    <source>
        <dbReference type="Proteomes" id="UP001589789"/>
    </source>
</evidence>
<protein>
    <recommendedName>
        <fullName evidence="3">IS110 family transposase</fullName>
    </recommendedName>
</protein>
<gene>
    <name evidence="1" type="ORF">ACFFIC_12545</name>
</gene>
<dbReference type="EMBL" id="JBHLVZ010000031">
    <property type="protein sequence ID" value="MFC0386365.1"/>
    <property type="molecule type" value="Genomic_DNA"/>
</dbReference>
<name>A0ABV6IUE8_9PROT</name>
<organism evidence="1 2">
    <name type="scientific">Muricoccus vinaceus</name>
    <dbReference type="NCBI Taxonomy" id="424704"/>
    <lineage>
        <taxon>Bacteria</taxon>
        <taxon>Pseudomonadati</taxon>
        <taxon>Pseudomonadota</taxon>
        <taxon>Alphaproteobacteria</taxon>
        <taxon>Acetobacterales</taxon>
        <taxon>Roseomonadaceae</taxon>
        <taxon>Muricoccus</taxon>
    </lineage>
</organism>
<reference evidence="1 2" key="1">
    <citation type="submission" date="2024-09" db="EMBL/GenBank/DDBJ databases">
        <authorList>
            <person name="Sun Q."/>
            <person name="Mori K."/>
        </authorList>
    </citation>
    <scope>NUCLEOTIDE SEQUENCE [LARGE SCALE GENOMIC DNA]</scope>
    <source>
        <strain evidence="1 2">CCM 7468</strain>
    </source>
</reference>
<sequence length="45" mass="4910">MSEARFTNIIVGFDTHKHTHAAVAITRLGELTIRVGSDGCRKLDA</sequence>
<comment type="caution">
    <text evidence="1">The sequence shown here is derived from an EMBL/GenBank/DDBJ whole genome shotgun (WGS) entry which is preliminary data.</text>
</comment>
<keyword evidence="2" id="KW-1185">Reference proteome</keyword>
<evidence type="ECO:0008006" key="3">
    <source>
        <dbReference type="Google" id="ProtNLM"/>
    </source>
</evidence>
<accession>A0ABV6IUE8</accession>